<dbReference type="PATRIC" id="fig|883156.3.peg.2073"/>
<comment type="caution">
    <text evidence="1">The sequence shown here is derived from an EMBL/GenBank/DDBJ whole genome shotgun (WGS) entry which is preliminary data.</text>
</comment>
<keyword evidence="2" id="KW-1185">Reference proteome</keyword>
<proteinExistence type="predicted"/>
<evidence type="ECO:0000313" key="1">
    <source>
        <dbReference type="EMBL" id="EKU77406.1"/>
    </source>
</evidence>
<dbReference type="HOGENOM" id="CLU_103265_0_0_9"/>
<dbReference type="eggNOG" id="COG2253">
    <property type="taxonomic scope" value="Bacteria"/>
</dbReference>
<reference evidence="1 2" key="1">
    <citation type="submission" date="2012-09" db="EMBL/GenBank/DDBJ databases">
        <title>The Genome Sequence of Veillonella ratti ACS-216-V-COL6B.</title>
        <authorList>
            <consortium name="The Broad Institute Genome Sequencing Platform"/>
            <person name="Earl A."/>
            <person name="Ward D."/>
            <person name="Feldgarden M."/>
            <person name="Gevers D."/>
            <person name="Saerens B."/>
            <person name="Vaneechoutte M."/>
            <person name="Walker B."/>
            <person name="Young S.K."/>
            <person name="Zeng Q."/>
            <person name="Gargeya S."/>
            <person name="Fitzgerald M."/>
            <person name="Haas B."/>
            <person name="Abouelleil A."/>
            <person name="Alvarado L."/>
            <person name="Arachchi H.M."/>
            <person name="Berlin A."/>
            <person name="Chapman S.B."/>
            <person name="Goldberg J."/>
            <person name="Griggs A."/>
            <person name="Gujja S."/>
            <person name="Hansen M."/>
            <person name="Howarth C."/>
            <person name="Imamovic A."/>
            <person name="Larimer J."/>
            <person name="McCowen C."/>
            <person name="Montmayeur A."/>
            <person name="Murphy C."/>
            <person name="Neiman D."/>
            <person name="Pearson M."/>
            <person name="Priest M."/>
            <person name="Roberts A."/>
            <person name="Saif S."/>
            <person name="Shea T."/>
            <person name="Sisk P."/>
            <person name="Sykes S."/>
            <person name="Wortman J."/>
            <person name="Nusbaum C."/>
            <person name="Birren B."/>
        </authorList>
    </citation>
    <scope>NUCLEOTIDE SEQUENCE [LARGE SCALE GENOMIC DNA]</scope>
    <source>
        <strain evidence="1 2">ACS-216-V-Col6b</strain>
    </source>
</reference>
<dbReference type="Gene3D" id="3.10.450.620">
    <property type="entry name" value="JHP933, nucleotidyltransferase-like core domain"/>
    <property type="match status" value="1"/>
</dbReference>
<dbReference type="STRING" id="883156.HMPREF9282_02123"/>
<accession>K9D2Q7</accession>
<evidence type="ECO:0000313" key="2">
    <source>
        <dbReference type="Proteomes" id="UP000009891"/>
    </source>
</evidence>
<dbReference type="AlphaFoldDB" id="K9D2Q7"/>
<sequence>MFTPNNNEYLKEYEKERIEVMEKVLLKLSDNFVLKGGTGLLFGYNLNRFSEDIDLDVINPKKNIKNEITNLKIEGYNLNISIKKDTSTTFRVMIDYGGKRSDYPEGLNEYKLKLEVSLRTKGITEKDYRTVNGIKVYKIESLIEQKILAFGARNKARDIYDMDFLLTKYSKHFSTTNYRNLIDIMERRDIDTISYELKLALKEGMLSGIKKEIDPDLFALKLDDKIQKGLEASLKLRKSLTR</sequence>
<dbReference type="EMBL" id="AHAF01000023">
    <property type="protein sequence ID" value="EKU77406.1"/>
    <property type="molecule type" value="Genomic_DNA"/>
</dbReference>
<name>K9D2Q7_9FIRM</name>
<dbReference type="InterPro" id="IPR014942">
    <property type="entry name" value="AbiEii"/>
</dbReference>
<dbReference type="RefSeq" id="WP_006557007.1">
    <property type="nucleotide sequence ID" value="NZ_JH992939.1"/>
</dbReference>
<dbReference type="Gene3D" id="1.20.58.1790">
    <property type="entry name" value="JHP933, helical tail domain"/>
    <property type="match status" value="1"/>
</dbReference>
<dbReference type="Pfam" id="PF08843">
    <property type="entry name" value="AbiEii"/>
    <property type="match status" value="1"/>
</dbReference>
<evidence type="ECO:0008006" key="3">
    <source>
        <dbReference type="Google" id="ProtNLM"/>
    </source>
</evidence>
<dbReference type="Proteomes" id="UP000009891">
    <property type="component" value="Unassembled WGS sequence"/>
</dbReference>
<organism evidence="1 2">
    <name type="scientific">Veillonella seminalis ACS-216-V-Col6b</name>
    <dbReference type="NCBI Taxonomy" id="883156"/>
    <lineage>
        <taxon>Bacteria</taxon>
        <taxon>Bacillati</taxon>
        <taxon>Bacillota</taxon>
        <taxon>Negativicutes</taxon>
        <taxon>Veillonellales</taxon>
        <taxon>Veillonellaceae</taxon>
        <taxon>Veillonella</taxon>
    </lineage>
</organism>
<protein>
    <recommendedName>
        <fullName evidence="3">Nucleotidyl transferase AbiEii/AbiGii toxin family protein</fullName>
    </recommendedName>
</protein>
<gene>
    <name evidence="1" type="ORF">HMPREF9282_02123</name>
</gene>